<gene>
    <name evidence="2" type="ORF">UC8_13650</name>
</gene>
<dbReference type="EMBL" id="CP042914">
    <property type="protein sequence ID" value="QEG39388.1"/>
    <property type="molecule type" value="Genomic_DNA"/>
</dbReference>
<dbReference type="AlphaFoldDB" id="A0A5B9QJZ7"/>
<name>A0A5B9QJZ7_9BACT</name>
<keyword evidence="3" id="KW-1185">Reference proteome</keyword>
<feature type="region of interest" description="Disordered" evidence="1">
    <location>
        <begin position="203"/>
        <end position="265"/>
    </location>
</feature>
<accession>A0A5B9QJZ7</accession>
<dbReference type="Proteomes" id="UP000325286">
    <property type="component" value="Chromosome"/>
</dbReference>
<proteinExistence type="predicted"/>
<evidence type="ECO:0000313" key="3">
    <source>
        <dbReference type="Proteomes" id="UP000325286"/>
    </source>
</evidence>
<organism evidence="2 3">
    <name type="scientific">Roseimaritima ulvae</name>
    <dbReference type="NCBI Taxonomy" id="980254"/>
    <lineage>
        <taxon>Bacteria</taxon>
        <taxon>Pseudomonadati</taxon>
        <taxon>Planctomycetota</taxon>
        <taxon>Planctomycetia</taxon>
        <taxon>Pirellulales</taxon>
        <taxon>Pirellulaceae</taxon>
        <taxon>Roseimaritima</taxon>
    </lineage>
</organism>
<evidence type="ECO:0000256" key="1">
    <source>
        <dbReference type="SAM" id="MobiDB-lite"/>
    </source>
</evidence>
<sequence>MKTNQLAERANLLHDEIETHLRSAVIKAKECGEVLNEAKKQTPHGTWMDWLEENFKASHQTACAYMRIAKHWDCLESIYKAPEEFEGFNTIDAALKLIARYKPSKISNEDMPIIKPANKLKEIEHLRKDLIKRLGDFLPDLLDVDELSEIHHKRLLLDGTKTTLPDGRLAIVISTRKIGDCDEQDPFRMDVDALVGAIADQNPVSTGRRTRTVKSERNVFTHPSSLPAHSPKQRTHGRSPGVVLSVPGLAPPALERRPASVVSPS</sequence>
<evidence type="ECO:0000313" key="2">
    <source>
        <dbReference type="EMBL" id="QEG39388.1"/>
    </source>
</evidence>
<reference evidence="2 3" key="1">
    <citation type="submission" date="2019-08" db="EMBL/GenBank/DDBJ databases">
        <title>Deep-cultivation of Planctomycetes and their phenomic and genomic characterization uncovers novel biology.</title>
        <authorList>
            <person name="Wiegand S."/>
            <person name="Jogler M."/>
            <person name="Boedeker C."/>
            <person name="Pinto D."/>
            <person name="Vollmers J."/>
            <person name="Rivas-Marin E."/>
            <person name="Kohn T."/>
            <person name="Peeters S.H."/>
            <person name="Heuer A."/>
            <person name="Rast P."/>
            <person name="Oberbeckmann S."/>
            <person name="Bunk B."/>
            <person name="Jeske O."/>
            <person name="Meyerdierks A."/>
            <person name="Storesund J.E."/>
            <person name="Kallscheuer N."/>
            <person name="Luecker S."/>
            <person name="Lage O.M."/>
            <person name="Pohl T."/>
            <person name="Merkel B.J."/>
            <person name="Hornburger P."/>
            <person name="Mueller R.-W."/>
            <person name="Bruemmer F."/>
            <person name="Labrenz M."/>
            <person name="Spormann A.M."/>
            <person name="Op den Camp H."/>
            <person name="Overmann J."/>
            <person name="Amann R."/>
            <person name="Jetten M.S.M."/>
            <person name="Mascher T."/>
            <person name="Medema M.H."/>
            <person name="Devos D.P."/>
            <person name="Kaster A.-K."/>
            <person name="Ovreas L."/>
            <person name="Rohde M."/>
            <person name="Galperin M.Y."/>
            <person name="Jogler C."/>
        </authorList>
    </citation>
    <scope>NUCLEOTIDE SEQUENCE [LARGE SCALE GENOMIC DNA]</scope>
    <source>
        <strain evidence="2 3">UC8</strain>
    </source>
</reference>
<dbReference type="KEGG" id="rul:UC8_13650"/>
<dbReference type="Pfam" id="PF11300">
    <property type="entry name" value="DUF3102"/>
    <property type="match status" value="1"/>
</dbReference>
<dbReference type="OrthoDB" id="1690026at2"/>
<evidence type="ECO:0008006" key="4">
    <source>
        <dbReference type="Google" id="ProtNLM"/>
    </source>
</evidence>
<protein>
    <recommendedName>
        <fullName evidence="4">DUF3102 domain-containing protein</fullName>
    </recommendedName>
</protein>
<dbReference type="InterPro" id="IPR021451">
    <property type="entry name" value="DUF3102"/>
</dbReference>
<dbReference type="RefSeq" id="WP_068138862.1">
    <property type="nucleotide sequence ID" value="NZ_CP042914.1"/>
</dbReference>